<feature type="domain" description="HTH merR-type" evidence="1">
    <location>
        <begin position="11"/>
        <end position="72"/>
    </location>
</feature>
<protein>
    <recommendedName>
        <fullName evidence="1">HTH merR-type domain-containing protein</fullName>
    </recommendedName>
</protein>
<dbReference type="AlphaFoldDB" id="A0A3S0XQC9"/>
<dbReference type="EMBL" id="RZIJ01000002">
    <property type="protein sequence ID" value="RUQ75067.1"/>
    <property type="molecule type" value="Genomic_DNA"/>
</dbReference>
<name>A0A3S0XQC9_9PROT</name>
<dbReference type="OrthoDB" id="8451504at2"/>
<reference evidence="2 3" key="1">
    <citation type="submission" date="2018-12" db="EMBL/GenBank/DDBJ databases">
        <authorList>
            <person name="Yang Y."/>
        </authorList>
    </citation>
    <scope>NUCLEOTIDE SEQUENCE [LARGE SCALE GENOMIC DNA]</scope>
    <source>
        <strain evidence="2 3">GSF71</strain>
    </source>
</reference>
<evidence type="ECO:0000259" key="1">
    <source>
        <dbReference type="Pfam" id="PF13411"/>
    </source>
</evidence>
<evidence type="ECO:0000313" key="2">
    <source>
        <dbReference type="EMBL" id="RUQ75067.1"/>
    </source>
</evidence>
<proteinExistence type="predicted"/>
<evidence type="ECO:0000313" key="3">
    <source>
        <dbReference type="Proteomes" id="UP000280346"/>
    </source>
</evidence>
<accession>A0A3S0XQC9</accession>
<gene>
    <name evidence="2" type="ORF">EJ913_04200</name>
</gene>
<sequence>MNIATILSTFTPGEAERITNVSTAQQRDWRRRAILPSNEGHARFDAFAVAEMWTLKLLSDRGIGPQQAKEVASWCAIGIVWHALQWQEAYEGDHLRAYEWAPQLYEKIVTQRQEIEELIKEREVKGELDPAEFLAKMRELDTGHGWGFQAGYLQRQTITQAGKGRVIPTRFFIWWADGSHIWHSSVDAACNDGVSNDARFSGPIIVLDLNALGSTLIERAERPLVHVELIKGAADKGAP</sequence>
<comment type="caution">
    <text evidence="2">The sequence shown here is derived from an EMBL/GenBank/DDBJ whole genome shotgun (WGS) entry which is preliminary data.</text>
</comment>
<organism evidence="2 3">
    <name type="scientific">Azospirillum doebereinerae</name>
    <dbReference type="NCBI Taxonomy" id="92933"/>
    <lineage>
        <taxon>Bacteria</taxon>
        <taxon>Pseudomonadati</taxon>
        <taxon>Pseudomonadota</taxon>
        <taxon>Alphaproteobacteria</taxon>
        <taxon>Rhodospirillales</taxon>
        <taxon>Azospirillaceae</taxon>
        <taxon>Azospirillum</taxon>
    </lineage>
</organism>
<dbReference type="SUPFAM" id="SSF46955">
    <property type="entry name" value="Putative DNA-binding domain"/>
    <property type="match status" value="1"/>
</dbReference>
<dbReference type="InterPro" id="IPR000551">
    <property type="entry name" value="MerR-type_HTH_dom"/>
</dbReference>
<dbReference type="InterPro" id="IPR009061">
    <property type="entry name" value="DNA-bd_dom_put_sf"/>
</dbReference>
<keyword evidence="3" id="KW-1185">Reference proteome</keyword>
<dbReference type="RefSeq" id="WP_126995087.1">
    <property type="nucleotide sequence ID" value="NZ_JBNPXW010000002.1"/>
</dbReference>
<dbReference type="Pfam" id="PF13411">
    <property type="entry name" value="MerR_1"/>
    <property type="match status" value="1"/>
</dbReference>
<dbReference type="Proteomes" id="UP000280346">
    <property type="component" value="Unassembled WGS sequence"/>
</dbReference>